<proteinExistence type="predicted"/>
<dbReference type="AlphaFoldDB" id="A0A6N6VL66"/>
<evidence type="ECO:0000313" key="3">
    <source>
        <dbReference type="Proteomes" id="UP000468901"/>
    </source>
</evidence>
<evidence type="ECO:0000313" key="2">
    <source>
        <dbReference type="EMBL" id="KAB7742186.1"/>
    </source>
</evidence>
<protein>
    <submittedName>
        <fullName evidence="2">Uncharacterized protein</fullName>
    </submittedName>
</protein>
<comment type="caution">
    <text evidence="2">The sequence shown here is derived from an EMBL/GenBank/DDBJ whole genome shotgun (WGS) entry which is preliminary data.</text>
</comment>
<sequence>MLADYMRNAQGRDTSAPQTAAFDVDPEGNLARLFASRGHDALLADNAAANEASLIALRGYVLTGSVGFKTEWQRSVQLFEASQNAIVKNSRGWTDGRQLLQLTEFRRTSEELLAEERTLASFVGTPNRFPGLRLYDEEVAPAFDEALRLCDLMLQSIMTSNGSDSASSVDALARLRGDVRTMRAGLALFLRSRVMTMPIEVEAAYESFQTSGGVLAGLRAKARPGDQAKFDRLAELIQSTDKNLQQIFALKRTSRWDYADYVFRQKVLPLSAKISVTLGEWGAGS</sequence>
<name>A0A6N6VL66_9HYPH</name>
<feature type="region of interest" description="Disordered" evidence="1">
    <location>
        <begin position="1"/>
        <end position="22"/>
    </location>
</feature>
<keyword evidence="3" id="KW-1185">Reference proteome</keyword>
<organism evidence="2 3">
    <name type="scientific">Parvibaculum sedimenti</name>
    <dbReference type="NCBI Taxonomy" id="2608632"/>
    <lineage>
        <taxon>Bacteria</taxon>
        <taxon>Pseudomonadati</taxon>
        <taxon>Pseudomonadota</taxon>
        <taxon>Alphaproteobacteria</taxon>
        <taxon>Hyphomicrobiales</taxon>
        <taxon>Parvibaculaceae</taxon>
        <taxon>Parvibaculum</taxon>
    </lineage>
</organism>
<dbReference type="Proteomes" id="UP000468901">
    <property type="component" value="Unassembled WGS sequence"/>
</dbReference>
<gene>
    <name evidence="2" type="ORF">F2P47_02640</name>
</gene>
<evidence type="ECO:0000256" key="1">
    <source>
        <dbReference type="SAM" id="MobiDB-lite"/>
    </source>
</evidence>
<reference evidence="2 3" key="1">
    <citation type="submission" date="2019-09" db="EMBL/GenBank/DDBJ databases">
        <title>Parvibaculum sedimenti sp. nov., isolated from sediment.</title>
        <authorList>
            <person name="Wang Y."/>
        </authorList>
    </citation>
    <scope>NUCLEOTIDE SEQUENCE [LARGE SCALE GENOMIC DNA]</scope>
    <source>
        <strain evidence="2 3">HXT-9</strain>
    </source>
</reference>
<accession>A0A6N6VL66</accession>
<dbReference type="EMBL" id="WESC01000002">
    <property type="protein sequence ID" value="KAB7742186.1"/>
    <property type="molecule type" value="Genomic_DNA"/>
</dbReference>